<dbReference type="SMART" id="SM00055">
    <property type="entry name" value="FCH"/>
    <property type="match status" value="1"/>
</dbReference>
<evidence type="ECO:0000256" key="8">
    <source>
        <dbReference type="SAM" id="MobiDB-lite"/>
    </source>
</evidence>
<accession>A0A6J3EFN4</accession>
<dbReference type="InterPro" id="IPR001060">
    <property type="entry name" value="FCH_dom"/>
</dbReference>
<dbReference type="GeneID" id="116500055"/>
<evidence type="ECO:0000259" key="10">
    <source>
        <dbReference type="PROSITE" id="PS50238"/>
    </source>
</evidence>
<dbReference type="Gene3D" id="1.10.555.10">
    <property type="entry name" value="Rho GTPase activation protein"/>
    <property type="match status" value="1"/>
</dbReference>
<dbReference type="InterPro" id="IPR000198">
    <property type="entry name" value="RhoGAP_dom"/>
</dbReference>
<dbReference type="SMART" id="SM00324">
    <property type="entry name" value="RhoGAP"/>
    <property type="match status" value="1"/>
</dbReference>
<keyword evidence="5 6" id="KW-0175">Coiled coil</keyword>
<dbReference type="GO" id="GO:0005096">
    <property type="term" value="F:GTPase activator activity"/>
    <property type="evidence" value="ECO:0007669"/>
    <property type="project" value="UniProtKB-KW"/>
</dbReference>
<dbReference type="Proteomes" id="UP000504639">
    <property type="component" value="Chromosome 30"/>
</dbReference>
<dbReference type="GO" id="GO:0007165">
    <property type="term" value="P:signal transduction"/>
    <property type="evidence" value="ECO:0007669"/>
    <property type="project" value="InterPro"/>
</dbReference>
<dbReference type="Pfam" id="PF22699">
    <property type="entry name" value="GMIP-like_FCH"/>
    <property type="match status" value="1"/>
</dbReference>
<feature type="compositionally biased region" description="Polar residues" evidence="8">
    <location>
        <begin position="520"/>
        <end position="580"/>
    </location>
</feature>
<dbReference type="Pfam" id="PF24235">
    <property type="entry name" value="RHG29_45_N"/>
    <property type="match status" value="1"/>
</dbReference>
<dbReference type="CTD" id="51291"/>
<dbReference type="InterPro" id="IPR008936">
    <property type="entry name" value="Rho_GTPase_activation_prot"/>
</dbReference>
<dbReference type="AlphaFoldDB" id="A0A6J3EFN4"/>
<dbReference type="InterPro" id="IPR046349">
    <property type="entry name" value="C1-like_sf"/>
</dbReference>
<evidence type="ECO:0000256" key="2">
    <source>
        <dbReference type="ARBA" id="ARBA00022723"/>
    </source>
</evidence>
<dbReference type="InterPro" id="IPR002219">
    <property type="entry name" value="PKC_DAG/PE"/>
</dbReference>
<feature type="domain" description="Phorbol-ester/DAG-type" evidence="9">
    <location>
        <begin position="628"/>
        <end position="672"/>
    </location>
</feature>
<dbReference type="CDD" id="cd20816">
    <property type="entry name" value="C1_GMIP-like"/>
    <property type="match status" value="1"/>
</dbReference>
<dbReference type="InterPro" id="IPR031160">
    <property type="entry name" value="F_BAR_dom"/>
</dbReference>
<feature type="domain" description="F-BAR" evidence="11">
    <location>
        <begin position="210"/>
        <end position="480"/>
    </location>
</feature>
<dbReference type="PROSITE" id="PS00479">
    <property type="entry name" value="ZF_DAG_PE_1"/>
    <property type="match status" value="1"/>
</dbReference>
<keyword evidence="2" id="KW-0479">Metal-binding</keyword>
<dbReference type="FunCoup" id="A0A6J3EFN4">
    <property type="interactions" value="49"/>
</dbReference>
<feature type="compositionally biased region" description="Polar residues" evidence="8">
    <location>
        <begin position="1061"/>
        <end position="1071"/>
    </location>
</feature>
<evidence type="ECO:0000256" key="4">
    <source>
        <dbReference type="ARBA" id="ARBA00022833"/>
    </source>
</evidence>
<dbReference type="KEGG" id="aful:116500055"/>
<dbReference type="InterPro" id="IPR051025">
    <property type="entry name" value="RhoGAP"/>
</dbReference>
<sequence>MNGTGAWDEAGAAQTVGRILPHSRILPPGHDSEFLAAVWASVQSPVPEDRGSRGDPMASEVPRVAKHLRDIDGRFQNLRELFRKGEVFSGPVEARLADLLQAISSFLNTYPALTGDAIQPAVATLITKIHGLNSQERVPENKKRYSEIFRSLDDLEISIGNAAVDLFIGDADSTDDTDLSAEKEIVPLNESFCKSKSSSEKQAHADMTVEEADEMLIKCEGGIDAALEYAKMWCKYVKELLNWIEKRLNYETEFAKGIVKIAESGRNAIIQQSNMPLRALYAMVLEHDIKVGNSANETVGLLQQKEFYQPLSAKKNEIEKWRKEFKDQWTKEQKRMNESLSSLRKSRLQYAQRCEELEKAKYLSAKAEDEYQSAAVVNPSSASKQLEKRRRSCEEAQAKVQETEALYKMCINDANFRRQELEKVRARIVSHIRKLIYQGDEVLTWVTLRMFKQRQTQSEHIPVGYQHLAEVCKPYKVGEKYLEFIQALQKKDIHMEVFEFESLASGGQRSPPSSRKKMSLQHTGGSKDASTPEDTSRRQFSPNGEQSTNRSLCSDTESLGGSCESRSLDSPNSSPGNSNRKLLKAPSTGTMSSSDDFEERDSLQTFENENGSSQQQFRNILLSSAAQTHRLRKLRGPSKCRDCDNFMVNGFECEECYLACHKKCLESLLITCGHRKLPNRVPLFGIDFTQVPRDFPEEVPFIVVKCTSEIEARALGVQGIYRISGSKARVEKLCQAFENGRSLVELSEHSPHDITGVLKHFLKELSGPVLLYQLYNSLIALAKEIQKPGEERTDSAGFPSDPIQSMKDLLSKLPGSNYNTLRHLIAHLYRVAEKYEENKMSPNNLGIVFGPTLIRPGSGSDVSMSCLVDSGYQAQIVEFLIQNYERVFGMDDLPPSLSLSCENPSQEAPTEKDEGHQSPSAVQKITLEVELPDAELGLLTLLEAVSELTLEGAPSPLSTDALEMNTSTGSELEDLEDSVQEKTDSDSDTVVGTQPRGHFSRQPVKYIRVQAKTKPVIPKPSSLPLRTTTLSSMATDTGAEGNAAESSSMAKDVLGERTRSRNSSPDTSTLRGRSGGKQQLKHFEITEETARIISKLKADDTSASPEGSLESLGSAEKEVKLNPETLPEQSP</sequence>
<feature type="region of interest" description="Disordered" evidence="8">
    <location>
        <begin position="1036"/>
        <end position="1131"/>
    </location>
</feature>
<gene>
    <name evidence="13" type="primary">GMIP</name>
</gene>
<evidence type="ECO:0000256" key="1">
    <source>
        <dbReference type="ARBA" id="ARBA00022468"/>
    </source>
</evidence>
<feature type="coiled-coil region" evidence="7">
    <location>
        <begin position="340"/>
        <end position="406"/>
    </location>
</feature>
<feature type="compositionally biased region" description="Basic and acidic residues" evidence="8">
    <location>
        <begin position="1081"/>
        <end position="1100"/>
    </location>
</feature>
<dbReference type="PANTHER" id="PTHR15228">
    <property type="entry name" value="SPERMATHECAL PHYSIOLOGY VARIANT"/>
    <property type="match status" value="1"/>
</dbReference>
<dbReference type="PROSITE" id="PS50081">
    <property type="entry name" value="ZF_DAG_PE_2"/>
    <property type="match status" value="1"/>
</dbReference>
<organism evidence="12 13">
    <name type="scientific">Aythya fuligula</name>
    <name type="common">Tufted duck</name>
    <name type="synonym">Anas fuligula</name>
    <dbReference type="NCBI Taxonomy" id="219594"/>
    <lineage>
        <taxon>Eukaryota</taxon>
        <taxon>Metazoa</taxon>
        <taxon>Chordata</taxon>
        <taxon>Craniata</taxon>
        <taxon>Vertebrata</taxon>
        <taxon>Euteleostomi</taxon>
        <taxon>Archelosauria</taxon>
        <taxon>Archosauria</taxon>
        <taxon>Dinosauria</taxon>
        <taxon>Saurischia</taxon>
        <taxon>Theropoda</taxon>
        <taxon>Coelurosauria</taxon>
        <taxon>Aves</taxon>
        <taxon>Neognathae</taxon>
        <taxon>Galloanserae</taxon>
        <taxon>Anseriformes</taxon>
        <taxon>Anatidae</taxon>
        <taxon>Aythyinae</taxon>
        <taxon>Aythya</taxon>
    </lineage>
</organism>
<dbReference type="InterPro" id="IPR027267">
    <property type="entry name" value="AH/BAR_dom_sf"/>
</dbReference>
<feature type="region of interest" description="Disordered" evidence="8">
    <location>
        <begin position="898"/>
        <end position="920"/>
    </location>
</feature>
<keyword evidence="1" id="KW-0343">GTPase activation</keyword>
<evidence type="ECO:0000256" key="5">
    <source>
        <dbReference type="ARBA" id="ARBA00023054"/>
    </source>
</evidence>
<dbReference type="SMART" id="SM00109">
    <property type="entry name" value="C1"/>
    <property type="match status" value="1"/>
</dbReference>
<keyword evidence="4" id="KW-0862">Zinc</keyword>
<evidence type="ECO:0000256" key="7">
    <source>
        <dbReference type="SAM" id="Coils"/>
    </source>
</evidence>
<dbReference type="PROSITE" id="PS51741">
    <property type="entry name" value="F_BAR"/>
    <property type="match status" value="1"/>
</dbReference>
<dbReference type="SUPFAM" id="SSF103657">
    <property type="entry name" value="BAR/IMD domain-like"/>
    <property type="match status" value="1"/>
</dbReference>
<dbReference type="InterPro" id="IPR057028">
    <property type="entry name" value="RHG29_45_N"/>
</dbReference>
<dbReference type="PROSITE" id="PS50238">
    <property type="entry name" value="RHOGAP"/>
    <property type="match status" value="1"/>
</dbReference>
<protein>
    <submittedName>
        <fullName evidence="13">GEM-interacting protein</fullName>
    </submittedName>
</protein>
<dbReference type="InterPro" id="IPR054713">
    <property type="entry name" value="GMIP/FCHO2-like_FCH"/>
</dbReference>
<evidence type="ECO:0000259" key="9">
    <source>
        <dbReference type="PROSITE" id="PS50081"/>
    </source>
</evidence>
<dbReference type="Gene3D" id="1.20.1270.60">
    <property type="entry name" value="Arfaptin homology (AH) domain/BAR domain"/>
    <property type="match status" value="1"/>
</dbReference>
<dbReference type="GO" id="GO:0008270">
    <property type="term" value="F:zinc ion binding"/>
    <property type="evidence" value="ECO:0007669"/>
    <property type="project" value="UniProtKB-KW"/>
</dbReference>
<dbReference type="InParanoid" id="A0A6J3EFN4"/>
<dbReference type="GO" id="GO:0005886">
    <property type="term" value="C:plasma membrane"/>
    <property type="evidence" value="ECO:0007669"/>
    <property type="project" value="TreeGrafter"/>
</dbReference>
<dbReference type="PANTHER" id="PTHR15228:SF16">
    <property type="entry name" value="GEM-INTERACTING PROTEIN"/>
    <property type="match status" value="1"/>
</dbReference>
<evidence type="ECO:0000313" key="12">
    <source>
        <dbReference type="Proteomes" id="UP000504639"/>
    </source>
</evidence>
<dbReference type="SUPFAM" id="SSF57889">
    <property type="entry name" value="Cysteine-rich domain"/>
    <property type="match status" value="1"/>
</dbReference>
<feature type="region of interest" description="Disordered" evidence="8">
    <location>
        <begin position="503"/>
        <end position="614"/>
    </location>
</feature>
<keyword evidence="12" id="KW-1185">Reference proteome</keyword>
<dbReference type="Gene3D" id="3.30.60.20">
    <property type="match status" value="1"/>
</dbReference>
<evidence type="ECO:0000256" key="3">
    <source>
        <dbReference type="ARBA" id="ARBA00022771"/>
    </source>
</evidence>
<dbReference type="CDD" id="cd04408">
    <property type="entry name" value="RhoGAP_GMIP"/>
    <property type="match status" value="1"/>
</dbReference>
<dbReference type="SUPFAM" id="SSF48350">
    <property type="entry name" value="GTPase activation domain, GAP"/>
    <property type="match status" value="1"/>
</dbReference>
<feature type="compositionally biased region" description="Polar residues" evidence="8">
    <location>
        <begin position="898"/>
        <end position="908"/>
    </location>
</feature>
<dbReference type="GO" id="GO:0051056">
    <property type="term" value="P:regulation of small GTPase mediated signal transduction"/>
    <property type="evidence" value="ECO:0007669"/>
    <property type="project" value="UniProtKB-ARBA"/>
</dbReference>
<feature type="compositionally biased region" description="Polar residues" evidence="8">
    <location>
        <begin position="603"/>
        <end position="614"/>
    </location>
</feature>
<feature type="domain" description="Rho-GAP" evidence="10">
    <location>
        <begin position="686"/>
        <end position="888"/>
    </location>
</feature>
<name>A0A6J3EFN4_AYTFU</name>
<dbReference type="Pfam" id="PF00620">
    <property type="entry name" value="RhoGAP"/>
    <property type="match status" value="1"/>
</dbReference>
<dbReference type="RefSeq" id="XP_032060840.1">
    <property type="nucleotide sequence ID" value="XM_032204949.1"/>
</dbReference>
<evidence type="ECO:0000256" key="6">
    <source>
        <dbReference type="PROSITE-ProRule" id="PRU01077"/>
    </source>
</evidence>
<reference evidence="13" key="1">
    <citation type="submission" date="2025-08" db="UniProtKB">
        <authorList>
            <consortium name="RefSeq"/>
        </authorList>
    </citation>
    <scope>IDENTIFICATION</scope>
    <source>
        <tissue evidence="13">Lung</tissue>
    </source>
</reference>
<evidence type="ECO:0000313" key="13">
    <source>
        <dbReference type="RefSeq" id="XP_032060840.1"/>
    </source>
</evidence>
<feature type="region of interest" description="Disordered" evidence="8">
    <location>
        <begin position="953"/>
        <end position="998"/>
    </location>
</feature>
<keyword evidence="3" id="KW-0863">Zinc-finger</keyword>
<proteinExistence type="predicted"/>
<evidence type="ECO:0000259" key="11">
    <source>
        <dbReference type="PROSITE" id="PS51741"/>
    </source>
</evidence>